<dbReference type="OrthoDB" id="7753492at2"/>
<dbReference type="RefSeq" id="WP_068844347.1">
    <property type="nucleotide sequence ID" value="NZ_FRBT01000006.1"/>
</dbReference>
<dbReference type="EMBL" id="FRBT01000006">
    <property type="protein sequence ID" value="SHM43906.1"/>
    <property type="molecule type" value="Genomic_DNA"/>
</dbReference>
<evidence type="ECO:0000259" key="1">
    <source>
        <dbReference type="Pfam" id="PF24390"/>
    </source>
</evidence>
<sequence>MKAIADKLLETIKDYRNDDGVFLDSDHIINWVNQFGEDAEFILNEVSHIIPQVYVSKEKAKKLIDSHIETLIKEFKYPGISQFLIDTEFLDLQLPHKSQPAILNILETLLNEKYGESYLQYKTYPKVNFVYFDDILASGSTIGNHLVQWLGATNSENVSNVENVLKDNYRLSINLFGLHNWGQSFQKYRLMKTFEDKIDRKILWFSNYQIQNHAKLNNQSLNVAFPTDEQPTNVKSYLANLIAEKYEDYAYRKPNLPASERFFTSAENRVRYENILLQKGISIIEMIQSEIKPNIRPLGLINPSYKTFGLGTHFFTWRNIPNNSPLVFWWGVSGHDWIPLFPVTNRG</sequence>
<dbReference type="Proteomes" id="UP000184028">
    <property type="component" value="Unassembled WGS sequence"/>
</dbReference>
<evidence type="ECO:0000313" key="3">
    <source>
        <dbReference type="Proteomes" id="UP000184028"/>
    </source>
</evidence>
<organism evidence="2 3">
    <name type="scientific">Flavobacterium chilense</name>
    <dbReference type="NCBI Taxonomy" id="946677"/>
    <lineage>
        <taxon>Bacteria</taxon>
        <taxon>Pseudomonadati</taxon>
        <taxon>Bacteroidota</taxon>
        <taxon>Flavobacteriia</taxon>
        <taxon>Flavobacteriales</taxon>
        <taxon>Flavobacteriaceae</taxon>
        <taxon>Flavobacterium</taxon>
    </lineage>
</organism>
<protein>
    <recommendedName>
        <fullName evidence="1">PRTase-CE domain-containing protein</fullName>
    </recommendedName>
</protein>
<reference evidence="3" key="1">
    <citation type="submission" date="2016-11" db="EMBL/GenBank/DDBJ databases">
        <authorList>
            <person name="Varghese N."/>
            <person name="Submissions S."/>
        </authorList>
    </citation>
    <scope>NUCLEOTIDE SEQUENCE [LARGE SCALE GENOMIC DNA]</scope>
    <source>
        <strain evidence="3">DSM 24724</strain>
    </source>
</reference>
<feature type="domain" description="PRTase-CE" evidence="1">
    <location>
        <begin position="30"/>
        <end position="342"/>
    </location>
</feature>
<gene>
    <name evidence="2" type="ORF">SAMN05444484_10637</name>
</gene>
<dbReference type="STRING" id="946677.SAMN05444484_10637"/>
<dbReference type="Pfam" id="PF24390">
    <property type="entry name" value="PRTase-CE"/>
    <property type="match status" value="1"/>
</dbReference>
<proteinExistence type="predicted"/>
<dbReference type="AlphaFoldDB" id="A0A1M7ISY8"/>
<dbReference type="InterPro" id="IPR056920">
    <property type="entry name" value="PRTase-CE"/>
</dbReference>
<accession>A0A1M7ISY8</accession>
<keyword evidence="3" id="KW-1185">Reference proteome</keyword>
<evidence type="ECO:0000313" key="2">
    <source>
        <dbReference type="EMBL" id="SHM43906.1"/>
    </source>
</evidence>
<name>A0A1M7ISY8_9FLAO</name>